<protein>
    <submittedName>
        <fullName evidence="1">Uncharacterized protein</fullName>
    </submittedName>
</protein>
<dbReference type="RefSeq" id="WP_128532030.1">
    <property type="nucleotide sequence ID" value="NZ_SBIW01000001.1"/>
</dbReference>
<name>A0A444MV65_9SPHI</name>
<sequence>MKQAKRTKEADFNYWVHNRLGDVAFCYYLNGKAYVKIASFSMVIVGENIAIKPYSYELKVLNPMYTLGISDHLNSGNFTKAESATFNIPPDHTELLLQQFIRVEAKYHPKEIAEPIDLLKLTNGNVFWLQKNKNIVNY</sequence>
<dbReference type="OrthoDB" id="9871186at2"/>
<accession>A0A444MV65</accession>
<dbReference type="EMBL" id="SBIW01000001">
    <property type="protein sequence ID" value="RWY57524.1"/>
    <property type="molecule type" value="Genomic_DNA"/>
</dbReference>
<organism evidence="1 2">
    <name type="scientific">Mucilaginibacter gilvus</name>
    <dbReference type="NCBI Taxonomy" id="2305909"/>
    <lineage>
        <taxon>Bacteria</taxon>
        <taxon>Pseudomonadati</taxon>
        <taxon>Bacteroidota</taxon>
        <taxon>Sphingobacteriia</taxon>
        <taxon>Sphingobacteriales</taxon>
        <taxon>Sphingobacteriaceae</taxon>
        <taxon>Mucilaginibacter</taxon>
    </lineage>
</organism>
<comment type="caution">
    <text evidence="1">The sequence shown here is derived from an EMBL/GenBank/DDBJ whole genome shotgun (WGS) entry which is preliminary data.</text>
</comment>
<evidence type="ECO:0000313" key="1">
    <source>
        <dbReference type="EMBL" id="RWY57524.1"/>
    </source>
</evidence>
<dbReference type="AlphaFoldDB" id="A0A444MV65"/>
<reference evidence="1 2" key="1">
    <citation type="submission" date="2019-01" db="EMBL/GenBank/DDBJ databases">
        <title>Mucilaginibacter antarcticum sp. nov., isolated from antarctic soil.</title>
        <authorList>
            <person name="Yan Y.-Q."/>
            <person name="Du Z.-J."/>
        </authorList>
    </citation>
    <scope>NUCLEOTIDE SEQUENCE [LARGE SCALE GENOMIC DNA]</scope>
    <source>
        <strain evidence="1 2">F01003</strain>
    </source>
</reference>
<gene>
    <name evidence="1" type="ORF">EPL05_03065</name>
</gene>
<dbReference type="Proteomes" id="UP000286701">
    <property type="component" value="Unassembled WGS sequence"/>
</dbReference>
<proteinExistence type="predicted"/>
<evidence type="ECO:0000313" key="2">
    <source>
        <dbReference type="Proteomes" id="UP000286701"/>
    </source>
</evidence>
<keyword evidence="2" id="KW-1185">Reference proteome</keyword>